<feature type="transmembrane region" description="Helical" evidence="1">
    <location>
        <begin position="89"/>
        <end position="108"/>
    </location>
</feature>
<keyword evidence="3" id="KW-1185">Reference proteome</keyword>
<keyword evidence="1" id="KW-0472">Membrane</keyword>
<protein>
    <submittedName>
        <fullName evidence="2">Uncharacterized protein</fullName>
    </submittedName>
</protein>
<dbReference type="PATRIC" id="fig|645517.4.peg.930"/>
<evidence type="ECO:0000313" key="2">
    <source>
        <dbReference type="EMBL" id="ANU07247.1"/>
    </source>
</evidence>
<gene>
    <name evidence="2" type="ORF">A6F65_00937</name>
</gene>
<proteinExistence type="predicted"/>
<dbReference type="EMBL" id="CP016545">
    <property type="protein sequence ID" value="ANU07247.1"/>
    <property type="molecule type" value="Genomic_DNA"/>
</dbReference>
<feature type="transmembrane region" description="Helical" evidence="1">
    <location>
        <begin position="114"/>
        <end position="136"/>
    </location>
</feature>
<keyword evidence="1" id="KW-1133">Transmembrane helix</keyword>
<dbReference type="AlphaFoldDB" id="A0A1C7D726"/>
<feature type="transmembrane region" description="Helical" evidence="1">
    <location>
        <begin position="28"/>
        <end position="45"/>
    </location>
</feature>
<evidence type="ECO:0000256" key="1">
    <source>
        <dbReference type="SAM" id="Phobius"/>
    </source>
</evidence>
<dbReference type="STRING" id="645517.A6F65_00937"/>
<organism evidence="2 3">
    <name type="scientific">Paraurantiacibacter namhicola</name>
    <dbReference type="NCBI Taxonomy" id="645517"/>
    <lineage>
        <taxon>Bacteria</taxon>
        <taxon>Pseudomonadati</taxon>
        <taxon>Pseudomonadota</taxon>
        <taxon>Alphaproteobacteria</taxon>
        <taxon>Sphingomonadales</taxon>
        <taxon>Erythrobacteraceae</taxon>
        <taxon>Paraurantiacibacter</taxon>
    </lineage>
</organism>
<dbReference type="Proteomes" id="UP000092698">
    <property type="component" value="Chromosome"/>
</dbReference>
<feature type="transmembrane region" description="Helical" evidence="1">
    <location>
        <begin position="51"/>
        <end position="68"/>
    </location>
</feature>
<name>A0A1C7D726_9SPHN</name>
<evidence type="ECO:0000313" key="3">
    <source>
        <dbReference type="Proteomes" id="UP000092698"/>
    </source>
</evidence>
<sequence length="150" mass="16429">MDRDEARSALDVARDTDRKMAQRLTWPLWRHALAGGLQALFVITFATPMPFAALLMAVALLGIFWIGANDRKRFGMFVSGWASEAARPSILAAIAITLAGFGAIMAVGEGINRWTPWAIPIALAVFVGVTLASLWWQKLYTQELTEGPAR</sequence>
<reference evidence="2 3" key="1">
    <citation type="submission" date="2016-07" db="EMBL/GenBank/DDBJ databases">
        <title>Complete genome sequence of Altererythrobacter namhicola JCM 16345T, containing esterase-encoding genes.</title>
        <authorList>
            <person name="Cheng H."/>
            <person name="Wu Y.-H."/>
            <person name="Jian S.-L."/>
            <person name="Huo Y.-Y."/>
            <person name="Wang C.-S."/>
            <person name="Xu X.-W."/>
        </authorList>
    </citation>
    <scope>NUCLEOTIDE SEQUENCE [LARGE SCALE GENOMIC DNA]</scope>
    <source>
        <strain evidence="2 3">JCM 16345</strain>
    </source>
</reference>
<dbReference type="KEGG" id="anh:A6F65_00937"/>
<accession>A0A1C7D726</accession>
<keyword evidence="1" id="KW-0812">Transmembrane</keyword>